<dbReference type="RefSeq" id="WP_308126975.1">
    <property type="nucleotide sequence ID" value="NZ_JAHKRM010000007.1"/>
</dbReference>
<accession>A0ABW4GLB9</accession>
<dbReference type="SUPFAM" id="SSF48498">
    <property type="entry name" value="Tetracyclin repressor-like, C-terminal domain"/>
    <property type="match status" value="1"/>
</dbReference>
<dbReference type="PANTHER" id="PTHR30055:SF234">
    <property type="entry name" value="HTH-TYPE TRANSCRIPTIONAL REGULATOR BETI"/>
    <property type="match status" value="1"/>
</dbReference>
<feature type="domain" description="HTH tetR-type" evidence="6">
    <location>
        <begin position="15"/>
        <end position="75"/>
    </location>
</feature>
<evidence type="ECO:0000313" key="8">
    <source>
        <dbReference type="Proteomes" id="UP001597097"/>
    </source>
</evidence>
<dbReference type="Gene3D" id="1.10.357.10">
    <property type="entry name" value="Tetracycline Repressor, domain 2"/>
    <property type="match status" value="1"/>
</dbReference>
<reference evidence="8" key="1">
    <citation type="journal article" date="2019" name="Int. J. Syst. Evol. Microbiol.">
        <title>The Global Catalogue of Microorganisms (GCM) 10K type strain sequencing project: providing services to taxonomists for standard genome sequencing and annotation.</title>
        <authorList>
            <consortium name="The Broad Institute Genomics Platform"/>
            <consortium name="The Broad Institute Genome Sequencing Center for Infectious Disease"/>
            <person name="Wu L."/>
            <person name="Ma J."/>
        </authorList>
    </citation>
    <scope>NUCLEOTIDE SEQUENCE [LARGE SCALE GENOMIC DNA]</scope>
    <source>
        <strain evidence="8">CGMCC 1.15399</strain>
    </source>
</reference>
<dbReference type="Proteomes" id="UP001597097">
    <property type="component" value="Unassembled WGS sequence"/>
</dbReference>
<dbReference type="InterPro" id="IPR036271">
    <property type="entry name" value="Tet_transcr_reg_TetR-rel_C_sf"/>
</dbReference>
<evidence type="ECO:0000259" key="6">
    <source>
        <dbReference type="PROSITE" id="PS50977"/>
    </source>
</evidence>
<organism evidence="7 8">
    <name type="scientific">Nonomuraea guangzhouensis</name>
    <dbReference type="NCBI Taxonomy" id="1291555"/>
    <lineage>
        <taxon>Bacteria</taxon>
        <taxon>Bacillati</taxon>
        <taxon>Actinomycetota</taxon>
        <taxon>Actinomycetes</taxon>
        <taxon>Streptosporangiales</taxon>
        <taxon>Streptosporangiaceae</taxon>
        <taxon>Nonomuraea</taxon>
    </lineage>
</organism>
<proteinExistence type="predicted"/>
<evidence type="ECO:0000256" key="5">
    <source>
        <dbReference type="PROSITE-ProRule" id="PRU00335"/>
    </source>
</evidence>
<keyword evidence="8" id="KW-1185">Reference proteome</keyword>
<dbReference type="PRINTS" id="PR00455">
    <property type="entry name" value="HTHTETR"/>
</dbReference>
<evidence type="ECO:0000313" key="7">
    <source>
        <dbReference type="EMBL" id="MFD1543542.1"/>
    </source>
</evidence>
<dbReference type="Pfam" id="PF00440">
    <property type="entry name" value="TetR_N"/>
    <property type="match status" value="1"/>
</dbReference>
<dbReference type="InterPro" id="IPR039538">
    <property type="entry name" value="BetI_C"/>
</dbReference>
<keyword evidence="1" id="KW-0678">Repressor</keyword>
<dbReference type="SUPFAM" id="SSF46689">
    <property type="entry name" value="Homeodomain-like"/>
    <property type="match status" value="1"/>
</dbReference>
<dbReference type="InterPro" id="IPR009057">
    <property type="entry name" value="Homeodomain-like_sf"/>
</dbReference>
<dbReference type="EMBL" id="JBHUCM010000038">
    <property type="protein sequence ID" value="MFD1543542.1"/>
    <property type="molecule type" value="Genomic_DNA"/>
</dbReference>
<evidence type="ECO:0000256" key="3">
    <source>
        <dbReference type="ARBA" id="ARBA00023125"/>
    </source>
</evidence>
<gene>
    <name evidence="7" type="ORF">ACFSJ0_41320</name>
</gene>
<dbReference type="Pfam" id="PF13977">
    <property type="entry name" value="TetR_C_6"/>
    <property type="match status" value="1"/>
</dbReference>
<evidence type="ECO:0000256" key="4">
    <source>
        <dbReference type="ARBA" id="ARBA00023163"/>
    </source>
</evidence>
<dbReference type="PROSITE" id="PS50977">
    <property type="entry name" value="HTH_TETR_2"/>
    <property type="match status" value="1"/>
</dbReference>
<keyword evidence="2" id="KW-0805">Transcription regulation</keyword>
<feature type="DNA-binding region" description="H-T-H motif" evidence="5">
    <location>
        <begin position="38"/>
        <end position="57"/>
    </location>
</feature>
<dbReference type="InterPro" id="IPR001647">
    <property type="entry name" value="HTH_TetR"/>
</dbReference>
<sequence length="197" mass="22020">MSPRSVRAADADEKVDRQARILEAVLRLLSLQGISGVSMRAVAREAGVSLGLVNYYYEDKTSLIRAALHRIEEQDIAMVEPDLALDPEERLRAALKRVADPEFLTTEYLSRRLQLWALAQVHEDFERINTVAQKRYRAGLAALIRAARPELSRGECGKRAADIDVVQNGLWLTALLGLDRASIRRSVARCEEIALAD</sequence>
<evidence type="ECO:0000256" key="1">
    <source>
        <dbReference type="ARBA" id="ARBA00022491"/>
    </source>
</evidence>
<dbReference type="PANTHER" id="PTHR30055">
    <property type="entry name" value="HTH-TYPE TRANSCRIPTIONAL REGULATOR RUTR"/>
    <property type="match status" value="1"/>
</dbReference>
<protein>
    <submittedName>
        <fullName evidence="7">TetR/AcrR family transcriptional regulator</fullName>
    </submittedName>
</protein>
<keyword evidence="3 5" id="KW-0238">DNA-binding</keyword>
<name>A0ABW4GLB9_9ACTN</name>
<keyword evidence="4" id="KW-0804">Transcription</keyword>
<evidence type="ECO:0000256" key="2">
    <source>
        <dbReference type="ARBA" id="ARBA00023015"/>
    </source>
</evidence>
<dbReference type="InterPro" id="IPR050109">
    <property type="entry name" value="HTH-type_TetR-like_transc_reg"/>
</dbReference>
<comment type="caution">
    <text evidence="7">The sequence shown here is derived from an EMBL/GenBank/DDBJ whole genome shotgun (WGS) entry which is preliminary data.</text>
</comment>